<dbReference type="GO" id="GO:0004663">
    <property type="term" value="F:Rab geranylgeranyltransferase activity"/>
    <property type="evidence" value="ECO:0007669"/>
    <property type="project" value="UniProtKB-UniRule"/>
</dbReference>
<reference evidence="7 8" key="1">
    <citation type="journal article" date="2011" name="Proc. Natl. Acad. Sci. U.S.A.">
        <title>Evolutionary erosion of yeast sex chromosomes by mating-type switching accidents.</title>
        <authorList>
            <person name="Gordon J.L."/>
            <person name="Armisen D."/>
            <person name="Proux-Wera E."/>
            <person name="Oheigeartaigh S.S."/>
            <person name="Byrne K.P."/>
            <person name="Wolfe K.H."/>
        </authorList>
    </citation>
    <scope>NUCLEOTIDE SEQUENCE [LARGE SCALE GENOMIC DNA]</scope>
    <source>
        <strain evidence="8">ATCC 22294 / BCRC 22015 / CBS 2517 / CECT 1963 / NBRC 1671 / NRRL Y-8276</strain>
    </source>
</reference>
<dbReference type="GO" id="GO:0005777">
    <property type="term" value="C:peroxisome"/>
    <property type="evidence" value="ECO:0007669"/>
    <property type="project" value="EnsemblFungi"/>
</dbReference>
<evidence type="ECO:0000256" key="5">
    <source>
        <dbReference type="ARBA" id="ARBA00047658"/>
    </source>
</evidence>
<evidence type="ECO:0000256" key="1">
    <source>
        <dbReference type="ARBA" id="ARBA00006734"/>
    </source>
</evidence>
<dbReference type="PANTHER" id="PTHR11129:SF2">
    <property type="entry name" value="GERANYLGERANYL TRANSFERASE TYPE-2 SUBUNIT ALPHA"/>
    <property type="match status" value="1"/>
</dbReference>
<evidence type="ECO:0000313" key="7">
    <source>
        <dbReference type="EMBL" id="CCF60176.1"/>
    </source>
</evidence>
<gene>
    <name evidence="7" type="primary">KAFR0J01090</name>
    <name evidence="7" type="ORF">KAFR_0J01090</name>
</gene>
<dbReference type="GO" id="GO:0006888">
    <property type="term" value="P:endoplasmic reticulum to Golgi vesicle-mediated transport"/>
    <property type="evidence" value="ECO:0007669"/>
    <property type="project" value="EnsemblFungi"/>
</dbReference>
<dbReference type="FunCoup" id="H2B0M6">
    <property type="interactions" value="107"/>
</dbReference>
<keyword evidence="8" id="KW-1185">Reference proteome</keyword>
<dbReference type="GO" id="GO:0006612">
    <property type="term" value="P:protein targeting to membrane"/>
    <property type="evidence" value="ECO:0007669"/>
    <property type="project" value="EnsemblFungi"/>
</dbReference>
<dbReference type="OrthoDB" id="1658at2759"/>
<comment type="similarity">
    <text evidence="1 6">Belongs to the protein prenyltransferase subunit alpha family.</text>
</comment>
<dbReference type="InterPro" id="IPR002088">
    <property type="entry name" value="Prenyl_trans_a"/>
</dbReference>
<comment type="function">
    <text evidence="6">Catalyzes the transfer of a geranyl-geranyl moiety from geranyl-geranyl pyrophosphate to cysteines occuring in specific C-terminal amino acid sequences.</text>
</comment>
<dbReference type="InParanoid" id="H2B0M6"/>
<dbReference type="GO" id="GO:0097354">
    <property type="term" value="P:prenylation"/>
    <property type="evidence" value="ECO:0007669"/>
    <property type="project" value="UniProtKB-UniRule"/>
</dbReference>
<dbReference type="AlphaFoldDB" id="H2B0M6"/>
<dbReference type="SUPFAM" id="SSF48439">
    <property type="entry name" value="Protein prenylyltransferase"/>
    <property type="match status" value="1"/>
</dbReference>
<evidence type="ECO:0000256" key="4">
    <source>
        <dbReference type="ARBA" id="ARBA00022737"/>
    </source>
</evidence>
<sequence length="326" mass="39107">MHGIKRKKWTRELINQKKIHDRERINHYRNLVDKALLARDSNVYDLDSLKQTADILQLNPELNVMWNYRRDIILHIGDSFSEEHWNRELIFIMTQLKRFPKVYWIWDHRIWTLNNHPGSSLKLWKAELDIVNKLLELDSRNYHGWHYRRIVIVKIQSHSSENMSKEELDYVTLKINQNISNFSAWHQRVQVILSLIEGNEIDEKKQFFENEVSYITNAMFTDAEDQSVWFYLKWFIKSDVVKESLGQKSYLKMLESLKKNIIAINDDDIAFSGKGNKRCLNTLINIENIQKKFNPSLELHTKEYLQILIEVDPLRKNRYVHLLSNL</sequence>
<evidence type="ECO:0000256" key="3">
    <source>
        <dbReference type="ARBA" id="ARBA00022679"/>
    </source>
</evidence>
<dbReference type="GO" id="GO:0005968">
    <property type="term" value="C:Rab-protein geranylgeranyltransferase complex"/>
    <property type="evidence" value="ECO:0007669"/>
    <property type="project" value="EnsemblFungi"/>
</dbReference>
<dbReference type="RefSeq" id="XP_003959311.1">
    <property type="nucleotide sequence ID" value="XM_003959262.1"/>
</dbReference>
<keyword evidence="2 6" id="KW-0637">Prenyltransferase</keyword>
<name>H2B0M6_KAZAF</name>
<dbReference type="PANTHER" id="PTHR11129">
    <property type="entry name" value="PROTEIN FARNESYLTRANSFERASE ALPHA SUBUNIT/RAB GERANYLGERANYL TRANSFERASE ALPHA SUBUNIT"/>
    <property type="match status" value="1"/>
</dbReference>
<proteinExistence type="inferred from homology"/>
<protein>
    <recommendedName>
        <fullName evidence="6">Geranylgeranyl transferase type-2 subunit alpha</fullName>
        <ecNumber evidence="6">2.5.1.60</ecNumber>
    </recommendedName>
    <alternativeName>
        <fullName evidence="6">Geranylgeranyl transferase type II subunit alpha</fullName>
    </alternativeName>
</protein>
<dbReference type="PROSITE" id="PS51147">
    <property type="entry name" value="PFTA"/>
    <property type="match status" value="5"/>
</dbReference>
<dbReference type="eggNOG" id="KOG0529">
    <property type="taxonomic scope" value="Eukaryota"/>
</dbReference>
<keyword evidence="3 6" id="KW-0808">Transferase</keyword>
<dbReference type="STRING" id="1071382.H2B0M6"/>
<evidence type="ECO:0000256" key="2">
    <source>
        <dbReference type="ARBA" id="ARBA00022602"/>
    </source>
</evidence>
<evidence type="ECO:0000256" key="6">
    <source>
        <dbReference type="RuleBase" id="RU367120"/>
    </source>
</evidence>
<organism evidence="7 8">
    <name type="scientific">Kazachstania africana (strain ATCC 22294 / BCRC 22015 / CBS 2517 / CECT 1963 / NBRC 1671 / NRRL Y-8276)</name>
    <name type="common">Yeast</name>
    <name type="synonym">Kluyveromyces africanus</name>
    <dbReference type="NCBI Taxonomy" id="1071382"/>
    <lineage>
        <taxon>Eukaryota</taxon>
        <taxon>Fungi</taxon>
        <taxon>Dikarya</taxon>
        <taxon>Ascomycota</taxon>
        <taxon>Saccharomycotina</taxon>
        <taxon>Saccharomycetes</taxon>
        <taxon>Saccharomycetales</taxon>
        <taxon>Saccharomycetaceae</taxon>
        <taxon>Kazachstania</taxon>
    </lineage>
</organism>
<dbReference type="GeneID" id="13883826"/>
<dbReference type="Pfam" id="PF01239">
    <property type="entry name" value="PPTA"/>
    <property type="match status" value="4"/>
</dbReference>
<keyword evidence="4" id="KW-0677">Repeat</keyword>
<dbReference type="EMBL" id="HE650830">
    <property type="protein sequence ID" value="CCF60176.1"/>
    <property type="molecule type" value="Genomic_DNA"/>
</dbReference>
<evidence type="ECO:0000313" key="8">
    <source>
        <dbReference type="Proteomes" id="UP000005220"/>
    </source>
</evidence>
<dbReference type="HOGENOM" id="CLU_031996_0_0_1"/>
<comment type="catalytic activity">
    <reaction evidence="5 6">
        <text>geranylgeranyl diphosphate + L-cysteinyl-[protein] = S-geranylgeranyl-L-cysteinyl-[protein] + diphosphate</text>
        <dbReference type="Rhea" id="RHEA:21240"/>
        <dbReference type="Rhea" id="RHEA-COMP:10131"/>
        <dbReference type="Rhea" id="RHEA-COMP:11537"/>
        <dbReference type="ChEBI" id="CHEBI:29950"/>
        <dbReference type="ChEBI" id="CHEBI:33019"/>
        <dbReference type="ChEBI" id="CHEBI:57533"/>
        <dbReference type="ChEBI" id="CHEBI:86021"/>
        <dbReference type="EC" id="2.5.1.60"/>
    </reaction>
</comment>
<dbReference type="KEGG" id="kaf:KAFR_0J01090"/>
<dbReference type="EC" id="2.5.1.60" evidence="6"/>
<accession>H2B0M6</accession>
<dbReference type="Proteomes" id="UP000005220">
    <property type="component" value="Chromosome 10"/>
</dbReference>
<dbReference type="Gene3D" id="1.25.40.120">
    <property type="entry name" value="Protein prenylyltransferase"/>
    <property type="match status" value="1"/>
</dbReference>